<evidence type="ECO:0000256" key="3">
    <source>
        <dbReference type="ARBA" id="ARBA00022989"/>
    </source>
</evidence>
<keyword evidence="5 8" id="KW-0472">Membrane</keyword>
<evidence type="ECO:0000256" key="6">
    <source>
        <dbReference type="ARBA" id="ARBA00023180"/>
    </source>
</evidence>
<dbReference type="Proteomes" id="UP001281003">
    <property type="component" value="Unassembled WGS sequence"/>
</dbReference>
<protein>
    <submittedName>
        <fullName evidence="9">Uncharacterized protein</fullName>
    </submittedName>
</protein>
<keyword evidence="4" id="KW-0843">Virulence</keyword>
<evidence type="ECO:0000256" key="7">
    <source>
        <dbReference type="ARBA" id="ARBA00035112"/>
    </source>
</evidence>
<accession>A0AAE0PPB0</accession>
<evidence type="ECO:0000256" key="1">
    <source>
        <dbReference type="ARBA" id="ARBA00004167"/>
    </source>
</evidence>
<keyword evidence="2 8" id="KW-0812">Transmembrane</keyword>
<name>A0AAE0PPB0_SORBR</name>
<keyword evidence="6" id="KW-0325">Glycoprotein</keyword>
<sequence>MSDKIRLLELSFACCNFIVSSSITMQYEKVPDAESSSDSLLHSNTYEQPKWPREPKLKRAWRSLRDEWPRPARVLLAINAALSVVLLCLYLHALWRIHSSPFYRAPKPPYSPLLEDGVIEYENKRFHPDRIFQQDPSPSVDKAWESILGPSDGIVRLPLSVSQKLGYHSSEIYYAPGSYIYGVSMFHQLHCLDIIRRSFHRSHYFPNTSDAEYHDHRAHCLDFLRQAIMCNGDTAMTYWWNKTYTYTDEKTGEEKYSDEYLKMDKKDRAYGTTLLWDVEHQCRSFDKIQEWTRKHQLRDEAYWREAPNFRKAEG</sequence>
<dbReference type="PANTHER" id="PTHR33365:SF13">
    <property type="entry name" value="TAT PATHWAY SIGNAL SEQUENCE"/>
    <property type="match status" value="1"/>
</dbReference>
<comment type="caution">
    <text evidence="9">The sequence shown here is derived from an EMBL/GenBank/DDBJ whole genome shotgun (WGS) entry which is preliminary data.</text>
</comment>
<dbReference type="EMBL" id="JAUTDP010000001">
    <property type="protein sequence ID" value="KAK3403439.1"/>
    <property type="molecule type" value="Genomic_DNA"/>
</dbReference>
<evidence type="ECO:0000256" key="4">
    <source>
        <dbReference type="ARBA" id="ARBA00023026"/>
    </source>
</evidence>
<dbReference type="AlphaFoldDB" id="A0AAE0PPB0"/>
<keyword evidence="3 8" id="KW-1133">Transmembrane helix</keyword>
<dbReference type="GO" id="GO:0043386">
    <property type="term" value="P:mycotoxin biosynthetic process"/>
    <property type="evidence" value="ECO:0007669"/>
    <property type="project" value="InterPro"/>
</dbReference>
<dbReference type="Pfam" id="PF11807">
    <property type="entry name" value="UstYa"/>
    <property type="match status" value="1"/>
</dbReference>
<dbReference type="PANTHER" id="PTHR33365">
    <property type="entry name" value="YALI0B05434P"/>
    <property type="match status" value="1"/>
</dbReference>
<evidence type="ECO:0000313" key="9">
    <source>
        <dbReference type="EMBL" id="KAK3403439.1"/>
    </source>
</evidence>
<gene>
    <name evidence="9" type="ORF">B0T20DRAFT_466229</name>
</gene>
<evidence type="ECO:0000313" key="10">
    <source>
        <dbReference type="Proteomes" id="UP001281003"/>
    </source>
</evidence>
<comment type="similarity">
    <text evidence="7">Belongs to the ustYa family.</text>
</comment>
<organism evidence="9 10">
    <name type="scientific">Sordaria brevicollis</name>
    <dbReference type="NCBI Taxonomy" id="83679"/>
    <lineage>
        <taxon>Eukaryota</taxon>
        <taxon>Fungi</taxon>
        <taxon>Dikarya</taxon>
        <taxon>Ascomycota</taxon>
        <taxon>Pezizomycotina</taxon>
        <taxon>Sordariomycetes</taxon>
        <taxon>Sordariomycetidae</taxon>
        <taxon>Sordariales</taxon>
        <taxon>Sordariaceae</taxon>
        <taxon>Sordaria</taxon>
    </lineage>
</organism>
<reference evidence="9" key="2">
    <citation type="submission" date="2023-07" db="EMBL/GenBank/DDBJ databases">
        <authorList>
            <consortium name="Lawrence Berkeley National Laboratory"/>
            <person name="Haridas S."/>
            <person name="Hensen N."/>
            <person name="Bonometti L."/>
            <person name="Westerberg I."/>
            <person name="Brannstrom I.O."/>
            <person name="Guillou S."/>
            <person name="Cros-Aarteil S."/>
            <person name="Calhoun S."/>
            <person name="Kuo A."/>
            <person name="Mondo S."/>
            <person name="Pangilinan J."/>
            <person name="Riley R."/>
            <person name="LaButti K."/>
            <person name="Andreopoulos B."/>
            <person name="Lipzen A."/>
            <person name="Chen C."/>
            <person name="Yanf M."/>
            <person name="Daum C."/>
            <person name="Ng V."/>
            <person name="Clum A."/>
            <person name="Steindorff A."/>
            <person name="Ohm R."/>
            <person name="Martin F."/>
            <person name="Silar P."/>
            <person name="Natvig D."/>
            <person name="Lalanne C."/>
            <person name="Gautier V."/>
            <person name="Ament-velasquez S.L."/>
            <person name="Kruys A."/>
            <person name="Hutchinson M.I."/>
            <person name="Powell A.J."/>
            <person name="Barry K."/>
            <person name="Miller A.N."/>
            <person name="Grigoriev I.V."/>
            <person name="Debuchy R."/>
            <person name="Gladieux P."/>
            <person name="Thoren M.H."/>
            <person name="Johannesson H."/>
        </authorList>
    </citation>
    <scope>NUCLEOTIDE SEQUENCE</scope>
    <source>
        <strain evidence="9">FGSC 1904</strain>
    </source>
</reference>
<evidence type="ECO:0000256" key="8">
    <source>
        <dbReference type="SAM" id="Phobius"/>
    </source>
</evidence>
<evidence type="ECO:0000256" key="5">
    <source>
        <dbReference type="ARBA" id="ARBA00023136"/>
    </source>
</evidence>
<feature type="transmembrane region" description="Helical" evidence="8">
    <location>
        <begin position="74"/>
        <end position="95"/>
    </location>
</feature>
<evidence type="ECO:0000256" key="2">
    <source>
        <dbReference type="ARBA" id="ARBA00022692"/>
    </source>
</evidence>
<keyword evidence="10" id="KW-1185">Reference proteome</keyword>
<dbReference type="InterPro" id="IPR021765">
    <property type="entry name" value="UstYa-like"/>
</dbReference>
<comment type="subcellular location">
    <subcellularLocation>
        <location evidence="1">Membrane</location>
        <topology evidence="1">Single-pass membrane protein</topology>
    </subcellularLocation>
</comment>
<reference evidence="9" key="1">
    <citation type="journal article" date="2023" name="Mol. Phylogenet. Evol.">
        <title>Genome-scale phylogeny and comparative genomics of the fungal order Sordariales.</title>
        <authorList>
            <person name="Hensen N."/>
            <person name="Bonometti L."/>
            <person name="Westerberg I."/>
            <person name="Brannstrom I.O."/>
            <person name="Guillou S."/>
            <person name="Cros-Aarteil S."/>
            <person name="Calhoun S."/>
            <person name="Haridas S."/>
            <person name="Kuo A."/>
            <person name="Mondo S."/>
            <person name="Pangilinan J."/>
            <person name="Riley R."/>
            <person name="LaButti K."/>
            <person name="Andreopoulos B."/>
            <person name="Lipzen A."/>
            <person name="Chen C."/>
            <person name="Yan M."/>
            <person name="Daum C."/>
            <person name="Ng V."/>
            <person name="Clum A."/>
            <person name="Steindorff A."/>
            <person name="Ohm R.A."/>
            <person name="Martin F."/>
            <person name="Silar P."/>
            <person name="Natvig D.O."/>
            <person name="Lalanne C."/>
            <person name="Gautier V."/>
            <person name="Ament-Velasquez S.L."/>
            <person name="Kruys A."/>
            <person name="Hutchinson M.I."/>
            <person name="Powell A.J."/>
            <person name="Barry K."/>
            <person name="Miller A.N."/>
            <person name="Grigoriev I.V."/>
            <person name="Debuchy R."/>
            <person name="Gladieux P."/>
            <person name="Hiltunen Thoren M."/>
            <person name="Johannesson H."/>
        </authorList>
    </citation>
    <scope>NUCLEOTIDE SEQUENCE</scope>
    <source>
        <strain evidence="9">FGSC 1904</strain>
    </source>
</reference>
<proteinExistence type="inferred from homology"/>
<dbReference type="GO" id="GO:0016020">
    <property type="term" value="C:membrane"/>
    <property type="evidence" value="ECO:0007669"/>
    <property type="project" value="UniProtKB-SubCell"/>
</dbReference>